<proteinExistence type="predicted"/>
<dbReference type="PROSITE" id="PS50924">
    <property type="entry name" value="MHYT"/>
    <property type="match status" value="1"/>
</dbReference>
<reference evidence="6 7" key="1">
    <citation type="submission" date="2023-10" db="EMBL/GenBank/DDBJ databases">
        <title>Noviherbaspirillum sp. CPCC 100848 genome assembly.</title>
        <authorList>
            <person name="Li X.Y."/>
            <person name="Fang X.M."/>
        </authorList>
    </citation>
    <scope>NUCLEOTIDE SEQUENCE [LARGE SCALE GENOMIC DNA]</scope>
    <source>
        <strain evidence="6 7">CPCC 100848</strain>
    </source>
</reference>
<feature type="transmembrane region" description="Helical" evidence="1">
    <location>
        <begin position="107"/>
        <end position="125"/>
    </location>
</feature>
<comment type="caution">
    <text evidence="6">The sequence shown here is derived from an EMBL/GenBank/DDBJ whole genome shotgun (WGS) entry which is preliminary data.</text>
</comment>
<dbReference type="SMART" id="SM00267">
    <property type="entry name" value="GGDEF"/>
    <property type="match status" value="1"/>
</dbReference>
<dbReference type="Pfam" id="PF00990">
    <property type="entry name" value="GGDEF"/>
    <property type="match status" value="1"/>
</dbReference>
<dbReference type="EMBL" id="JAWIIV010000005">
    <property type="protein sequence ID" value="MEC4719069.1"/>
    <property type="molecule type" value="Genomic_DNA"/>
</dbReference>
<dbReference type="Gene3D" id="3.30.70.270">
    <property type="match status" value="1"/>
</dbReference>
<dbReference type="SUPFAM" id="SSF141868">
    <property type="entry name" value="EAL domain-like"/>
    <property type="match status" value="1"/>
</dbReference>
<gene>
    <name evidence="6" type="ORF">RY831_07910</name>
</gene>
<feature type="domain" description="EAL" evidence="3">
    <location>
        <begin position="464"/>
        <end position="718"/>
    </location>
</feature>
<dbReference type="CDD" id="cd01949">
    <property type="entry name" value="GGDEF"/>
    <property type="match status" value="1"/>
</dbReference>
<dbReference type="PROSITE" id="PS50883">
    <property type="entry name" value="EAL"/>
    <property type="match status" value="1"/>
</dbReference>
<evidence type="ECO:0000259" key="5">
    <source>
        <dbReference type="PROSITE" id="PS50924"/>
    </source>
</evidence>
<feature type="transmembrane region" description="Helical" evidence="1">
    <location>
        <begin position="39"/>
        <end position="66"/>
    </location>
</feature>
<dbReference type="Gene3D" id="3.20.20.450">
    <property type="entry name" value="EAL domain"/>
    <property type="match status" value="1"/>
</dbReference>
<dbReference type="InterPro" id="IPR005330">
    <property type="entry name" value="MHYT_dom"/>
</dbReference>
<dbReference type="InterPro" id="IPR043128">
    <property type="entry name" value="Rev_trsase/Diguanyl_cyclase"/>
</dbReference>
<evidence type="ECO:0000259" key="3">
    <source>
        <dbReference type="PROSITE" id="PS50883"/>
    </source>
</evidence>
<sequence>MESQYEPWLVMLSIAIAVFASFVAFNLTSRVAAARTRRIAACWLAGSAVCMGTGIWAMHFIGMLALTLAIPVAYGIGMTVLSLLIAIGTSGYSLHILNRASSRAPQLIVAGAVMAGGIVAMHYVGMEALTFNPAVRYDPWLVLASILIAAAASTGALWINRRVRSDRLAASLPLKLLGALIMGLSISGMHYTGMAAAHIPAGAVCITDNGVFNAWWLAGAVGGVAFLLLATSFHLSMVDSYLAARSGQHNLELEKMNAELERNTADLMQANSQLRQEIDERIRSEQKVAYLAYHDTLTSLPNRRMLSSHLLHAVNQAQRQGKTLALLLIDLDRFKTVNDTMGHEAGDQLLLEVATRIRHCLRESDIIARLGGDEFVVMLEDVDTPAAIAVVAEKILAVARWPFVISEQEFYVTASIGISLFPQDGQNEQSLLRCADIAMYKAKDDGKNAFRFFCNELNEHAIEKLTLETYLRTAIERQEISMHYQPKVGLQSGRIVGVEALMRWTHPKLGIVPPSRFIPLAEETRIIRQLGRWAIEESCRQAVAWREQGLGDLNIAVNLSVSQFGDEGLHRDIAAILQSTGMDPTRLELEITESMFMDRFEESLRTIQRLKEAGVRIAVDDFGTGFSSLSTLKNLPIDTLKIDGAFVRGLPADAKDAGITRAIVAMGKTLNVTVVAEAVETEAQRDFLHAASCDQVQGYYYSKPVTAARLSEMLAAPSFA</sequence>
<dbReference type="InterPro" id="IPR035919">
    <property type="entry name" value="EAL_sf"/>
</dbReference>
<dbReference type="CDD" id="cd01948">
    <property type="entry name" value="EAL"/>
    <property type="match status" value="1"/>
</dbReference>
<dbReference type="RefSeq" id="WP_326505793.1">
    <property type="nucleotide sequence ID" value="NZ_JAWIIV010000005.1"/>
</dbReference>
<dbReference type="PANTHER" id="PTHR44757">
    <property type="entry name" value="DIGUANYLATE CYCLASE DGCP"/>
    <property type="match status" value="1"/>
</dbReference>
<feature type="transmembrane region" description="Helical" evidence="1">
    <location>
        <begin position="6"/>
        <end position="27"/>
    </location>
</feature>
<keyword evidence="1" id="KW-1133">Transmembrane helix</keyword>
<keyword evidence="1" id="KW-0472">Membrane</keyword>
<dbReference type="InterPro" id="IPR001633">
    <property type="entry name" value="EAL_dom"/>
</dbReference>
<evidence type="ECO:0000313" key="7">
    <source>
        <dbReference type="Proteomes" id="UP001352263"/>
    </source>
</evidence>
<feature type="domain" description="MHYT" evidence="5">
    <location>
        <begin position="5"/>
        <end position="200"/>
    </location>
</feature>
<protein>
    <submittedName>
        <fullName evidence="6">EAL domain-containing protein</fullName>
    </submittedName>
</protein>
<dbReference type="InterPro" id="IPR000160">
    <property type="entry name" value="GGDEF_dom"/>
</dbReference>
<keyword evidence="2" id="KW-0175">Coiled coil</keyword>
<dbReference type="PANTHER" id="PTHR44757:SF2">
    <property type="entry name" value="BIOFILM ARCHITECTURE MAINTENANCE PROTEIN MBAA"/>
    <property type="match status" value="1"/>
</dbReference>
<feature type="transmembrane region" description="Helical" evidence="1">
    <location>
        <begin position="72"/>
        <end position="95"/>
    </location>
</feature>
<feature type="transmembrane region" description="Helical" evidence="1">
    <location>
        <begin position="214"/>
        <end position="235"/>
    </location>
</feature>
<dbReference type="InterPro" id="IPR052155">
    <property type="entry name" value="Biofilm_reg_signaling"/>
</dbReference>
<dbReference type="NCBIfam" id="TIGR00254">
    <property type="entry name" value="GGDEF"/>
    <property type="match status" value="1"/>
</dbReference>
<dbReference type="Proteomes" id="UP001352263">
    <property type="component" value="Unassembled WGS sequence"/>
</dbReference>
<organism evidence="6 7">
    <name type="scientific">Noviherbaspirillum album</name>
    <dbReference type="NCBI Taxonomy" id="3080276"/>
    <lineage>
        <taxon>Bacteria</taxon>
        <taxon>Pseudomonadati</taxon>
        <taxon>Pseudomonadota</taxon>
        <taxon>Betaproteobacteria</taxon>
        <taxon>Burkholderiales</taxon>
        <taxon>Oxalobacteraceae</taxon>
        <taxon>Noviherbaspirillum</taxon>
    </lineage>
</organism>
<evidence type="ECO:0000313" key="6">
    <source>
        <dbReference type="EMBL" id="MEC4719069.1"/>
    </source>
</evidence>
<feature type="coiled-coil region" evidence="2">
    <location>
        <begin position="250"/>
        <end position="280"/>
    </location>
</feature>
<evidence type="ECO:0000256" key="2">
    <source>
        <dbReference type="SAM" id="Coils"/>
    </source>
</evidence>
<evidence type="ECO:0000256" key="1">
    <source>
        <dbReference type="PROSITE-ProRule" id="PRU00244"/>
    </source>
</evidence>
<dbReference type="SMART" id="SM00052">
    <property type="entry name" value="EAL"/>
    <property type="match status" value="1"/>
</dbReference>
<accession>A0ABU6J792</accession>
<name>A0ABU6J792_9BURK</name>
<feature type="domain" description="GGDEF" evidence="4">
    <location>
        <begin position="322"/>
        <end position="455"/>
    </location>
</feature>
<evidence type="ECO:0000259" key="4">
    <source>
        <dbReference type="PROSITE" id="PS50887"/>
    </source>
</evidence>
<feature type="transmembrane region" description="Helical" evidence="1">
    <location>
        <begin position="172"/>
        <end position="194"/>
    </location>
</feature>
<keyword evidence="1" id="KW-0812">Transmembrane</keyword>
<keyword evidence="7" id="KW-1185">Reference proteome</keyword>
<dbReference type="Pfam" id="PF00563">
    <property type="entry name" value="EAL"/>
    <property type="match status" value="1"/>
</dbReference>
<dbReference type="InterPro" id="IPR029787">
    <property type="entry name" value="Nucleotide_cyclase"/>
</dbReference>
<dbReference type="SUPFAM" id="SSF55073">
    <property type="entry name" value="Nucleotide cyclase"/>
    <property type="match status" value="1"/>
</dbReference>
<dbReference type="PROSITE" id="PS50887">
    <property type="entry name" value="GGDEF"/>
    <property type="match status" value="1"/>
</dbReference>
<feature type="transmembrane region" description="Helical" evidence="1">
    <location>
        <begin position="140"/>
        <end position="160"/>
    </location>
</feature>
<dbReference type="Pfam" id="PF03707">
    <property type="entry name" value="MHYT"/>
    <property type="match status" value="3"/>
</dbReference>